<evidence type="ECO:0000256" key="4">
    <source>
        <dbReference type="ARBA" id="ARBA00023136"/>
    </source>
</evidence>
<dbReference type="eggNOG" id="COG2020">
    <property type="taxonomic scope" value="Bacteria"/>
</dbReference>
<dbReference type="PANTHER" id="PTHR12714:SF11">
    <property type="entry name" value="PROTEIN C-TERMINAL S-ISOPRENYLCYSTEINE CARBOXYL O-METHYLTRANSFERASE"/>
    <property type="match status" value="1"/>
</dbReference>
<proteinExistence type="predicted"/>
<keyword evidence="4 5" id="KW-0472">Membrane</keyword>
<evidence type="ECO:0000256" key="5">
    <source>
        <dbReference type="SAM" id="Phobius"/>
    </source>
</evidence>
<keyword evidence="2 5" id="KW-0812">Transmembrane</keyword>
<dbReference type="KEGG" id="dsh:Dshi_2201"/>
<keyword evidence="3 5" id="KW-1133">Transmembrane helix</keyword>
<feature type="transmembrane region" description="Helical" evidence="5">
    <location>
        <begin position="35"/>
        <end position="54"/>
    </location>
</feature>
<evidence type="ECO:0000313" key="6">
    <source>
        <dbReference type="EMBL" id="ABV93937.1"/>
    </source>
</evidence>
<dbReference type="PANTHER" id="PTHR12714">
    <property type="entry name" value="PROTEIN-S ISOPRENYLCYSTEINE O-METHYLTRANSFERASE"/>
    <property type="match status" value="1"/>
</dbReference>
<dbReference type="EMBL" id="CP000830">
    <property type="protein sequence ID" value="ABV93937.1"/>
    <property type="molecule type" value="Genomic_DNA"/>
</dbReference>
<dbReference type="Pfam" id="PF04191">
    <property type="entry name" value="PEMT"/>
    <property type="match status" value="1"/>
</dbReference>
<protein>
    <recommendedName>
        <fullName evidence="8">Isoprenylcysteine carboxyl methyltransferase</fullName>
    </recommendedName>
</protein>
<name>A8LR14_DINSH</name>
<feature type="transmembrane region" description="Helical" evidence="5">
    <location>
        <begin position="84"/>
        <end position="100"/>
    </location>
</feature>
<dbReference type="Gene3D" id="1.20.120.1630">
    <property type="match status" value="1"/>
</dbReference>
<sequence>MTRLIPPILVLILLSALVPLRVLHPETLVMRANAAMPWDVPLSLGLVVLAWAFWHFKRRDAEIHTFRQPKVMVTDGPFRYSRNPMYLGFFLLLLAAAFYVNTWCALLAPLAFLLTAIFWYIPHEEKRMRDTFGSAYDDYAWTTRRWI</sequence>
<evidence type="ECO:0000256" key="3">
    <source>
        <dbReference type="ARBA" id="ARBA00022989"/>
    </source>
</evidence>
<evidence type="ECO:0008006" key="8">
    <source>
        <dbReference type="Google" id="ProtNLM"/>
    </source>
</evidence>
<dbReference type="AlphaFoldDB" id="A8LR14"/>
<dbReference type="OrthoDB" id="9811969at2"/>
<keyword evidence="7" id="KW-1185">Reference proteome</keyword>
<dbReference type="HOGENOM" id="CLU_065200_4_0_5"/>
<dbReference type="STRING" id="398580.Dshi_2201"/>
<dbReference type="Proteomes" id="UP000006833">
    <property type="component" value="Chromosome"/>
</dbReference>
<reference evidence="7" key="1">
    <citation type="journal article" date="2010" name="ISME J.">
        <title>The complete genome sequence of the algal symbiont Dinoroseobacter shibae: a hitchhiker's guide to life in the sea.</title>
        <authorList>
            <person name="Wagner-Dobler I."/>
            <person name="Ballhausen B."/>
            <person name="Berger M."/>
            <person name="Brinkhoff T."/>
            <person name="Buchholz I."/>
            <person name="Bunk B."/>
            <person name="Cypionka H."/>
            <person name="Daniel R."/>
            <person name="Drepper T."/>
            <person name="Gerdts G."/>
            <person name="Hahnke S."/>
            <person name="Han C."/>
            <person name="Jahn D."/>
            <person name="Kalhoefer D."/>
            <person name="Kiss H."/>
            <person name="Klenk H.P."/>
            <person name="Kyrpides N."/>
            <person name="Liebl W."/>
            <person name="Liesegang H."/>
            <person name="Meincke L."/>
            <person name="Pati A."/>
            <person name="Petersen J."/>
            <person name="Piekarski T."/>
            <person name="Pommerenke C."/>
            <person name="Pradella S."/>
            <person name="Pukall R."/>
            <person name="Rabus R."/>
            <person name="Stackebrandt E."/>
            <person name="Thole S."/>
            <person name="Thompson L."/>
            <person name="Tielen P."/>
            <person name="Tomasch J."/>
            <person name="von Jan M."/>
            <person name="Wanphrut N."/>
            <person name="Wichels A."/>
            <person name="Zech H."/>
            <person name="Simon M."/>
        </authorList>
    </citation>
    <scope>NUCLEOTIDE SEQUENCE [LARGE SCALE GENOMIC DNA]</scope>
    <source>
        <strain evidence="7">DSM 16493 / NCIMB 14021 / DFL 12</strain>
    </source>
</reference>
<organism evidence="6 7">
    <name type="scientific">Dinoroseobacter shibae (strain DSM 16493 / NCIMB 14021 / DFL 12)</name>
    <dbReference type="NCBI Taxonomy" id="398580"/>
    <lineage>
        <taxon>Bacteria</taxon>
        <taxon>Pseudomonadati</taxon>
        <taxon>Pseudomonadota</taxon>
        <taxon>Alphaproteobacteria</taxon>
        <taxon>Rhodobacterales</taxon>
        <taxon>Roseobacteraceae</taxon>
        <taxon>Dinoroseobacter</taxon>
    </lineage>
</organism>
<evidence type="ECO:0000256" key="1">
    <source>
        <dbReference type="ARBA" id="ARBA00004127"/>
    </source>
</evidence>
<evidence type="ECO:0000256" key="2">
    <source>
        <dbReference type="ARBA" id="ARBA00022692"/>
    </source>
</evidence>
<gene>
    <name evidence="6" type="ordered locus">Dshi_2201</name>
</gene>
<dbReference type="RefSeq" id="WP_012178868.1">
    <property type="nucleotide sequence ID" value="NC_009952.1"/>
</dbReference>
<evidence type="ECO:0000313" key="7">
    <source>
        <dbReference type="Proteomes" id="UP000006833"/>
    </source>
</evidence>
<dbReference type="GO" id="GO:0012505">
    <property type="term" value="C:endomembrane system"/>
    <property type="evidence" value="ECO:0007669"/>
    <property type="project" value="UniProtKB-SubCell"/>
</dbReference>
<dbReference type="GO" id="GO:0016740">
    <property type="term" value="F:transferase activity"/>
    <property type="evidence" value="ECO:0007669"/>
    <property type="project" value="UniProtKB-ARBA"/>
</dbReference>
<dbReference type="InterPro" id="IPR007318">
    <property type="entry name" value="Phopholipid_MeTrfase"/>
</dbReference>
<comment type="subcellular location">
    <subcellularLocation>
        <location evidence="1">Endomembrane system</location>
        <topology evidence="1">Multi-pass membrane protein</topology>
    </subcellularLocation>
</comment>
<accession>A8LR14</accession>